<evidence type="ECO:0000256" key="10">
    <source>
        <dbReference type="ARBA" id="ARBA00022553"/>
    </source>
</evidence>
<keyword evidence="15" id="KW-0653">Protein transport</keyword>
<dbReference type="Gene3D" id="3.30.200.20">
    <property type="entry name" value="Phosphorylase Kinase, domain 1"/>
    <property type="match status" value="1"/>
</dbReference>
<evidence type="ECO:0000259" key="21">
    <source>
        <dbReference type="PROSITE" id="PS50011"/>
    </source>
</evidence>
<evidence type="ECO:0000313" key="23">
    <source>
        <dbReference type="WBParaSite" id="sdigi.contig48.g2922.t1"/>
    </source>
</evidence>
<keyword evidence="16" id="KW-0968">Cytoplasmic vesicle</keyword>
<comment type="cofactor">
    <cofactor evidence="1">
        <name>Mg(2+)</name>
        <dbReference type="ChEBI" id="CHEBI:18420"/>
    </cofactor>
</comment>
<dbReference type="GO" id="GO:0035095">
    <property type="term" value="P:behavioral response to nicotine"/>
    <property type="evidence" value="ECO:0007669"/>
    <property type="project" value="UniProtKB-ARBA"/>
</dbReference>
<dbReference type="EC" id="2.7.11.1" evidence="7"/>
<accession>A0A915PV90</accession>
<dbReference type="Pfam" id="PF00069">
    <property type="entry name" value="Pkinase"/>
    <property type="match status" value="1"/>
</dbReference>
<comment type="similarity">
    <text evidence="6">Belongs to the SEC23/SEC24 family. SEC24 subfamily.</text>
</comment>
<evidence type="ECO:0000256" key="18">
    <source>
        <dbReference type="ARBA" id="ARBA00048679"/>
    </source>
</evidence>
<dbReference type="Gene3D" id="1.10.510.10">
    <property type="entry name" value="Transferase(Phosphotransferase) domain 1"/>
    <property type="match status" value="1"/>
</dbReference>
<dbReference type="GO" id="GO:0070971">
    <property type="term" value="C:endoplasmic reticulum exit site"/>
    <property type="evidence" value="ECO:0007669"/>
    <property type="project" value="TreeGrafter"/>
</dbReference>
<evidence type="ECO:0000256" key="8">
    <source>
        <dbReference type="ARBA" id="ARBA00022448"/>
    </source>
</evidence>
<dbReference type="InterPro" id="IPR006900">
    <property type="entry name" value="Sec23/24_helical_dom"/>
</dbReference>
<dbReference type="WBParaSite" id="sdigi.contig48.g2922.t1">
    <property type="protein sequence ID" value="sdigi.contig48.g2922.t1"/>
    <property type="gene ID" value="sdigi.contig48.g2922"/>
</dbReference>
<dbReference type="InterPro" id="IPR011009">
    <property type="entry name" value="Kinase-like_dom_sf"/>
</dbReference>
<comment type="catalytic activity">
    <reaction evidence="18">
        <text>L-seryl-[protein] + ATP = O-phospho-L-seryl-[protein] + ADP + H(+)</text>
        <dbReference type="Rhea" id="RHEA:17989"/>
        <dbReference type="Rhea" id="RHEA-COMP:9863"/>
        <dbReference type="Rhea" id="RHEA-COMP:11604"/>
        <dbReference type="ChEBI" id="CHEBI:15378"/>
        <dbReference type="ChEBI" id="CHEBI:29999"/>
        <dbReference type="ChEBI" id="CHEBI:30616"/>
        <dbReference type="ChEBI" id="CHEBI:83421"/>
        <dbReference type="ChEBI" id="CHEBI:456216"/>
        <dbReference type="EC" id="2.7.11.1"/>
    </reaction>
</comment>
<evidence type="ECO:0000256" key="2">
    <source>
        <dbReference type="ARBA" id="ARBA00004299"/>
    </source>
</evidence>
<dbReference type="InterPro" id="IPR006895">
    <property type="entry name" value="Znf_Sec23_Sec24"/>
</dbReference>
<dbReference type="Proteomes" id="UP000887581">
    <property type="component" value="Unplaced"/>
</dbReference>
<dbReference type="PROSITE" id="PS50011">
    <property type="entry name" value="PROTEIN_KINASE_DOM"/>
    <property type="match status" value="1"/>
</dbReference>
<evidence type="ECO:0000256" key="3">
    <source>
        <dbReference type="ARBA" id="ARBA00004397"/>
    </source>
</evidence>
<dbReference type="FunFam" id="3.30.200.20:FF:000156">
    <property type="entry name" value="MAP kinase-activated protein kinase 3"/>
    <property type="match status" value="1"/>
</dbReference>
<keyword evidence="9" id="KW-0723">Serine/threonine-protein kinase</keyword>
<dbReference type="InterPro" id="IPR006896">
    <property type="entry name" value="Sec23/24_trunk_dom"/>
</dbReference>
<dbReference type="InterPro" id="IPR050550">
    <property type="entry name" value="SEC23_SEC24_subfamily"/>
</dbReference>
<dbReference type="GO" id="GO:0019901">
    <property type="term" value="F:protein kinase binding"/>
    <property type="evidence" value="ECO:0007669"/>
    <property type="project" value="UniProtKB-ARBA"/>
</dbReference>
<keyword evidence="22" id="KW-1185">Reference proteome</keyword>
<organism evidence="22 23">
    <name type="scientific">Setaria digitata</name>
    <dbReference type="NCBI Taxonomy" id="48799"/>
    <lineage>
        <taxon>Eukaryota</taxon>
        <taxon>Metazoa</taxon>
        <taxon>Ecdysozoa</taxon>
        <taxon>Nematoda</taxon>
        <taxon>Chromadorea</taxon>
        <taxon>Rhabditida</taxon>
        <taxon>Spirurina</taxon>
        <taxon>Spiruromorpha</taxon>
        <taxon>Filarioidea</taxon>
        <taxon>Setariidae</taxon>
        <taxon>Setaria</taxon>
    </lineage>
</organism>
<dbReference type="InterPro" id="IPR036174">
    <property type="entry name" value="Znf_Sec23_Sec24_sf"/>
</dbReference>
<comment type="catalytic activity">
    <reaction evidence="17">
        <text>L-threonyl-[protein] + ATP = O-phospho-L-threonyl-[protein] + ADP + H(+)</text>
        <dbReference type="Rhea" id="RHEA:46608"/>
        <dbReference type="Rhea" id="RHEA-COMP:11060"/>
        <dbReference type="Rhea" id="RHEA-COMP:11605"/>
        <dbReference type="ChEBI" id="CHEBI:15378"/>
        <dbReference type="ChEBI" id="CHEBI:30013"/>
        <dbReference type="ChEBI" id="CHEBI:30616"/>
        <dbReference type="ChEBI" id="CHEBI:61977"/>
        <dbReference type="ChEBI" id="CHEBI:456216"/>
        <dbReference type="EC" id="2.7.11.1"/>
    </reaction>
</comment>
<dbReference type="InterPro" id="IPR036180">
    <property type="entry name" value="Gelsolin-like_dom_sf"/>
</dbReference>
<dbReference type="InterPro" id="IPR036175">
    <property type="entry name" value="Sec23/24_helical_dom_sf"/>
</dbReference>
<dbReference type="GO" id="GO:0005789">
    <property type="term" value="C:endoplasmic reticulum membrane"/>
    <property type="evidence" value="ECO:0007669"/>
    <property type="project" value="UniProtKB-SubCell"/>
</dbReference>
<feature type="region of interest" description="Disordered" evidence="20">
    <location>
        <begin position="1047"/>
        <end position="1066"/>
    </location>
</feature>
<evidence type="ECO:0000256" key="9">
    <source>
        <dbReference type="ARBA" id="ARBA00022527"/>
    </source>
</evidence>
<dbReference type="InterPro" id="IPR012990">
    <property type="entry name" value="Beta-sandwich_Sec23_24"/>
</dbReference>
<dbReference type="Gene3D" id="3.40.50.410">
    <property type="entry name" value="von Willebrand factor, type A domain"/>
    <property type="match status" value="1"/>
</dbReference>
<evidence type="ECO:0000256" key="12">
    <source>
        <dbReference type="ARBA" id="ARBA00022741"/>
    </source>
</evidence>
<dbReference type="InterPro" id="IPR036465">
    <property type="entry name" value="vWFA_dom_sf"/>
</dbReference>
<keyword evidence="12 19" id="KW-0547">Nucleotide-binding</keyword>
<dbReference type="Pfam" id="PF08033">
    <property type="entry name" value="Sec23_BS"/>
    <property type="match status" value="1"/>
</dbReference>
<dbReference type="Pfam" id="PF04815">
    <property type="entry name" value="Sec23_helical"/>
    <property type="match status" value="1"/>
</dbReference>
<feature type="binding site" evidence="19">
    <location>
        <position position="372"/>
    </location>
    <ligand>
        <name>ATP</name>
        <dbReference type="ChEBI" id="CHEBI:30616"/>
    </ligand>
</feature>
<dbReference type="Pfam" id="PF04811">
    <property type="entry name" value="Sec23_trunk"/>
    <property type="match status" value="2"/>
</dbReference>
<evidence type="ECO:0000256" key="13">
    <source>
        <dbReference type="ARBA" id="ARBA00022777"/>
    </source>
</evidence>
<evidence type="ECO:0000256" key="7">
    <source>
        <dbReference type="ARBA" id="ARBA00012513"/>
    </source>
</evidence>
<proteinExistence type="inferred from homology"/>
<dbReference type="PROSITE" id="PS00108">
    <property type="entry name" value="PROTEIN_KINASE_ST"/>
    <property type="match status" value="1"/>
</dbReference>
<evidence type="ECO:0000256" key="19">
    <source>
        <dbReference type="PROSITE-ProRule" id="PRU10141"/>
    </source>
</evidence>
<dbReference type="SUPFAM" id="SSF56112">
    <property type="entry name" value="Protein kinase-like (PK-like)"/>
    <property type="match status" value="1"/>
</dbReference>
<dbReference type="InterPro" id="IPR038286">
    <property type="entry name" value="IPK_sf"/>
</dbReference>
<dbReference type="InterPro" id="IPR005522">
    <property type="entry name" value="IPK"/>
</dbReference>
<evidence type="ECO:0000256" key="20">
    <source>
        <dbReference type="SAM" id="MobiDB-lite"/>
    </source>
</evidence>
<keyword evidence="8" id="KW-0813">Transport</keyword>
<dbReference type="GO" id="GO:0000149">
    <property type="term" value="F:SNARE binding"/>
    <property type="evidence" value="ECO:0007669"/>
    <property type="project" value="TreeGrafter"/>
</dbReference>
<evidence type="ECO:0000256" key="1">
    <source>
        <dbReference type="ARBA" id="ARBA00001946"/>
    </source>
</evidence>
<dbReference type="SUPFAM" id="SSF82754">
    <property type="entry name" value="C-terminal, gelsolin-like domain of Sec23/24"/>
    <property type="match status" value="1"/>
</dbReference>
<dbReference type="InterPro" id="IPR008271">
    <property type="entry name" value="Ser/Thr_kinase_AS"/>
</dbReference>
<evidence type="ECO:0000313" key="22">
    <source>
        <dbReference type="Proteomes" id="UP000887581"/>
    </source>
</evidence>
<reference evidence="23" key="1">
    <citation type="submission" date="2022-11" db="UniProtKB">
        <authorList>
            <consortium name="WormBaseParasite"/>
        </authorList>
    </citation>
    <scope>IDENTIFICATION</scope>
</reference>
<dbReference type="GO" id="GO:0006886">
    <property type="term" value="P:intracellular protein transport"/>
    <property type="evidence" value="ECO:0007669"/>
    <property type="project" value="InterPro"/>
</dbReference>
<dbReference type="PANTHER" id="PTHR13803:SF4">
    <property type="entry name" value="SECRETORY 24CD, ISOFORM C"/>
    <property type="match status" value="1"/>
</dbReference>
<dbReference type="FunFam" id="1.10.510.10:FF:000571">
    <property type="entry name" value="Maternal embryonic leucine zipper kinase"/>
    <property type="match status" value="1"/>
</dbReference>
<dbReference type="SUPFAM" id="SSF53300">
    <property type="entry name" value="vWA-like"/>
    <property type="match status" value="1"/>
</dbReference>
<evidence type="ECO:0000256" key="11">
    <source>
        <dbReference type="ARBA" id="ARBA00022679"/>
    </source>
</evidence>
<dbReference type="PANTHER" id="PTHR13803">
    <property type="entry name" value="SEC24-RELATED PROTEIN"/>
    <property type="match status" value="1"/>
</dbReference>
<evidence type="ECO:0000256" key="6">
    <source>
        <dbReference type="ARBA" id="ARBA00008334"/>
    </source>
</evidence>
<name>A0A915PV90_9BILA</name>
<dbReference type="SUPFAM" id="SSF81995">
    <property type="entry name" value="beta-sandwich domain of Sec23/24"/>
    <property type="match status" value="1"/>
</dbReference>
<dbReference type="Gene3D" id="2.30.30.380">
    <property type="entry name" value="Zn-finger domain of Sec23/24"/>
    <property type="match status" value="1"/>
</dbReference>
<evidence type="ECO:0000256" key="15">
    <source>
        <dbReference type="ARBA" id="ARBA00022927"/>
    </source>
</evidence>
<keyword evidence="11" id="KW-0808">Transferase</keyword>
<keyword evidence="13" id="KW-0418">Kinase</keyword>
<dbReference type="Gene3D" id="3.30.470.160">
    <property type="entry name" value="Inositol polyphosphate kinase"/>
    <property type="match status" value="1"/>
</dbReference>
<dbReference type="SMART" id="SM00220">
    <property type="entry name" value="S_TKc"/>
    <property type="match status" value="1"/>
</dbReference>
<sequence length="1846" mass="206025">MADKQTNNIAMQLPASYEWYREQIAGHHPSVVKNGEHQIGLIKEVGSATLLKPVQEGIRGMCEVTFYNSLKYRNDENDVLTKFAAFVPKFHGLKTLRVGGKEVECIIMEDLTYHYKCPCVMDIKMGRVTYDPNATKAKRLSEAVKYPEQETLGFRLTGYRMRFGDDANNLRVRDKQWGRSRNMGNITEAFCEFLSGRLKEKSFMTERILEQLHDLRKWFTSQRGKETKPTCCKNDVIRTKIATVQTILEGEICVKGIEGEERLVCLTLTGSTAVAGTVIIANNWGRIFCSASLMGNTEANLKEMDNANAEDCKKTSCVSKVAVANPSQTVMPIHSHSVTHDYRISRQVLGVGINGKVVECESRKTGEKFALKVLRDVPKARREVELHYAASHHKNIVRILDVYENTYNQVRCLLVVMECMQGGELFTRIQQRAQSAFTEREAAQIMSEICSAVAHLHSLNIAHRDIKPENLLYSCDGPSGVLKLTDFGFAKHLDSADTRPLETPCYTPYYAAPEVLGPEKYDKSCDMWSIGVIMYILLCGFPPFFSANGLPMSPGMKNRIRTGKYAFPSPEWDRVSEAAKDLIRKLLRTDPSERFTIEQTMNHKWIIHYQKVPETPLFTASVLEEEKSQWVEMQKAFGDCFESDSSNDRWFYGTVNIEQPRQRTFFGRLNKSWQRRSVREGGEVGEGLYPVVFLWRHGLLDFIPIFFQMYRTVASPAFVPAGQPAGDHSVRGTQMPYPGSISAQQNYLPPANTVFQNGQVPQGMMLQSGVVSGQAVEQQAVPSQFTTISAFEELNSGKLMPSMTVNGATHLFPNSSSNFPNDIQQRSDVMSTLTNSQPISTKVSLPSTITACLTSASVGTIPSTPAFARNISAVPLGRVPQNPASTGTFSHMPLSSHGVPQVASGTESTASMQALGAVRSSDSSMIQQYFVTSTHNTGSGIGSEDGIKPSAFSGFAGSFPKPICSSGLQMSLPPHIPGVYNSSPSGSLGLSSVPGGPHGSYGAGSAVMAGPMHGEIIGPTAPGLYQQKPRLDPNLMPSVVQVIEEDRSTRSGTFPTGYPTAEHPPLTSTDFLAQDQGICNPKFMRSTLYVAPASSDMLKNSQIPFAVAITPFARLHSNEMQPPVVDLGELGPVRCHRCKAYMCSFMEFQDGGRRFKCPFCFASTAVDDSYFAHLDHTGRRTDIQHRPEQYLGSYELVATKPYCKNGLKPKEPAFIFMLDVSYSAIHCGLVSVFCRNIRSLLNNLPKEAGQAKSSLRVGFATYDQTIHFYNLKSHMGQPEMLVVGDVNDVFVPLVDGFLVTLEEADAALNRTHKSCYIWRLTKSLCLILLKKEKRNWKFIQSIQFIRTSCLSVLYEIEKVFGDTRITETMLGPVIQAGLDALKCADRAGKLFVFHTNLPLLDAPGKLKNRDDRKLLGTDKEKTVLQPGIDFYSKLGEECVKAGCAVDLFLFPNSFVDVASLSPICSLTGGSLYKYQYFEVRKDSERFLADLSHDISREIVFDVMMRVRTSTGLRPTGFFGSFFMDNSTDLEMGAIDCDKAIHIEIRHDDKLPEGSAHLQTAILFTSCSGQRRLRIHNLALAVSSDYNQLYRVADLDCLTSFLFKQAEYLLRDKSPKEVREAVNARCAQMLATYREKCSEQAPLGQLILPECLKLLPLFANCIIKNDALSGGNDMTVDDRAYLMQLVPSLRVEDALTLLYPAVFPISDLVLNQESEITLPTCLRASYDNLSPEKAYVIYNGIMMFLWIGLKVPQDWVQDVFNSNSVAHLNVENHVVPERDNARSRAVRHVIDRVNANRLRYMKLFMIRQQDALEAWMKRFLVEDRTSNMPSYVDYLCNIHREIRSLLS</sequence>
<dbReference type="GO" id="GO:0032958">
    <property type="term" value="P:inositol phosphate biosynthetic process"/>
    <property type="evidence" value="ECO:0007669"/>
    <property type="project" value="InterPro"/>
</dbReference>
<dbReference type="PROSITE" id="PS00107">
    <property type="entry name" value="PROTEIN_KINASE_ATP"/>
    <property type="match status" value="1"/>
</dbReference>
<dbReference type="InterPro" id="IPR000719">
    <property type="entry name" value="Prot_kinase_dom"/>
</dbReference>
<evidence type="ECO:0000256" key="17">
    <source>
        <dbReference type="ARBA" id="ARBA00047899"/>
    </source>
</evidence>
<evidence type="ECO:0000256" key="5">
    <source>
        <dbReference type="ARBA" id="ARBA00007374"/>
    </source>
</evidence>
<dbReference type="InterPro" id="IPR007123">
    <property type="entry name" value="Gelsolin-like_dom"/>
</dbReference>
<dbReference type="Pfam" id="PF00626">
    <property type="entry name" value="Gelsolin"/>
    <property type="match status" value="1"/>
</dbReference>
<dbReference type="GO" id="GO:0008270">
    <property type="term" value="F:zinc ion binding"/>
    <property type="evidence" value="ECO:0007669"/>
    <property type="project" value="InterPro"/>
</dbReference>
<dbReference type="Pfam" id="PF04810">
    <property type="entry name" value="zf-Sec23_Sec24"/>
    <property type="match status" value="1"/>
</dbReference>
<evidence type="ECO:0000256" key="16">
    <source>
        <dbReference type="ARBA" id="ARBA00023329"/>
    </source>
</evidence>
<dbReference type="CDD" id="cd14089">
    <property type="entry name" value="STKc_MAPKAPK"/>
    <property type="match status" value="1"/>
</dbReference>
<dbReference type="Gene3D" id="1.20.120.730">
    <property type="entry name" value="Sec23/Sec24 helical domain"/>
    <property type="match status" value="2"/>
</dbReference>
<dbReference type="InterPro" id="IPR017441">
    <property type="entry name" value="Protein_kinase_ATP_BS"/>
</dbReference>
<dbReference type="GO" id="GO:0004674">
    <property type="term" value="F:protein serine/threonine kinase activity"/>
    <property type="evidence" value="ECO:0007669"/>
    <property type="project" value="UniProtKB-KW"/>
</dbReference>
<dbReference type="GO" id="GO:0005524">
    <property type="term" value="F:ATP binding"/>
    <property type="evidence" value="ECO:0007669"/>
    <property type="project" value="UniProtKB-UniRule"/>
</dbReference>
<evidence type="ECO:0000256" key="14">
    <source>
        <dbReference type="ARBA" id="ARBA00022840"/>
    </source>
</evidence>
<evidence type="ECO:0000256" key="4">
    <source>
        <dbReference type="ARBA" id="ARBA00006692"/>
    </source>
</evidence>
<feature type="domain" description="Protein kinase" evidence="21">
    <location>
        <begin position="343"/>
        <end position="606"/>
    </location>
</feature>
<dbReference type="SUPFAM" id="SSF81811">
    <property type="entry name" value="Helical domain of Sec23/24"/>
    <property type="match status" value="1"/>
</dbReference>
<dbReference type="Pfam" id="PF03770">
    <property type="entry name" value="IPK"/>
    <property type="match status" value="1"/>
</dbReference>
<dbReference type="GO" id="GO:0090110">
    <property type="term" value="P:COPII-coated vesicle cargo loading"/>
    <property type="evidence" value="ECO:0007669"/>
    <property type="project" value="TreeGrafter"/>
</dbReference>
<comment type="similarity">
    <text evidence="5">Belongs to the inositol phosphokinase (IPK) family.</text>
</comment>
<comment type="similarity">
    <text evidence="4">Belongs to the protein kinase superfamily. CAMK Ser/Thr protein kinase family.</text>
</comment>
<keyword evidence="10" id="KW-0597">Phosphoprotein</keyword>
<comment type="subcellular location">
    <subcellularLocation>
        <location evidence="2">Cytoplasmic vesicle</location>
        <location evidence="2">COPII-coated vesicle membrane</location>
        <topology evidence="2">Peripheral membrane protein</topology>
        <orientation evidence="2">Cytoplasmic side</orientation>
    </subcellularLocation>
    <subcellularLocation>
        <location evidence="3">Endoplasmic reticulum membrane</location>
        <topology evidence="3">Peripheral membrane protein</topology>
        <orientation evidence="3">Cytoplasmic side</orientation>
    </subcellularLocation>
</comment>
<dbReference type="GO" id="GO:0030127">
    <property type="term" value="C:COPII vesicle coat"/>
    <property type="evidence" value="ECO:0007669"/>
    <property type="project" value="InterPro"/>
</dbReference>
<dbReference type="SUPFAM" id="SSF82919">
    <property type="entry name" value="Zn-finger domain of Sec23/24"/>
    <property type="match status" value="1"/>
</dbReference>
<keyword evidence="14 19" id="KW-0067">ATP-binding</keyword>
<protein>
    <recommendedName>
        <fullName evidence="7">non-specific serine/threonine protein kinase</fullName>
        <ecNumber evidence="7">2.7.11.1</ecNumber>
    </recommendedName>
</protein>
<dbReference type="SUPFAM" id="SSF56104">
    <property type="entry name" value="SAICAR synthase-like"/>
    <property type="match status" value="1"/>
</dbReference>